<proteinExistence type="predicted"/>
<dbReference type="SUPFAM" id="SSF50475">
    <property type="entry name" value="FMN-binding split barrel"/>
    <property type="match status" value="1"/>
</dbReference>
<dbReference type="RefSeq" id="WP_179519016.1">
    <property type="nucleotide sequence ID" value="NZ_JACCAC010000001.1"/>
</dbReference>
<dbReference type="Gene3D" id="2.30.110.10">
    <property type="entry name" value="Electron Transport, Fmn-binding Protein, Chain A"/>
    <property type="match status" value="1"/>
</dbReference>
<dbReference type="Proteomes" id="UP000544110">
    <property type="component" value="Unassembled WGS sequence"/>
</dbReference>
<accession>A0A7Y9RZI2</accession>
<keyword evidence="2" id="KW-1185">Reference proteome</keyword>
<sequence length="109" mass="11212">MSIPVDVADLPAAVAGFEQAFLLTTPRNGERAGRVKAVSVAPVVEGGRVRLPGPGRGTVLNVQDNPEATLLFAPTDPAAHSLLVDGRAEVDGDDVVLVATSAVLHRSHA</sequence>
<dbReference type="InterPro" id="IPR012349">
    <property type="entry name" value="Split_barrel_FMN-bd"/>
</dbReference>
<organism evidence="1 2">
    <name type="scientific">Nocardioides perillae</name>
    <dbReference type="NCBI Taxonomy" id="1119534"/>
    <lineage>
        <taxon>Bacteria</taxon>
        <taxon>Bacillati</taxon>
        <taxon>Actinomycetota</taxon>
        <taxon>Actinomycetes</taxon>
        <taxon>Propionibacteriales</taxon>
        <taxon>Nocardioidaceae</taxon>
        <taxon>Nocardioides</taxon>
    </lineage>
</organism>
<dbReference type="AlphaFoldDB" id="A0A7Y9RZI2"/>
<gene>
    <name evidence="1" type="ORF">BJ989_003129</name>
</gene>
<dbReference type="EMBL" id="JACCAC010000001">
    <property type="protein sequence ID" value="NYG56825.1"/>
    <property type="molecule type" value="Genomic_DNA"/>
</dbReference>
<evidence type="ECO:0000313" key="2">
    <source>
        <dbReference type="Proteomes" id="UP000544110"/>
    </source>
</evidence>
<reference evidence="1 2" key="1">
    <citation type="submission" date="2020-07" db="EMBL/GenBank/DDBJ databases">
        <title>Sequencing the genomes of 1000 actinobacteria strains.</title>
        <authorList>
            <person name="Klenk H.-P."/>
        </authorList>
    </citation>
    <scope>NUCLEOTIDE SEQUENCE [LARGE SCALE GENOMIC DNA]</scope>
    <source>
        <strain evidence="1 2">DSM 24552</strain>
    </source>
</reference>
<evidence type="ECO:0000313" key="1">
    <source>
        <dbReference type="EMBL" id="NYG56825.1"/>
    </source>
</evidence>
<name>A0A7Y9RZI2_9ACTN</name>
<protein>
    <recommendedName>
        <fullName evidence="3">Pyridoxamine 5'-phosphate oxidase</fullName>
    </recommendedName>
</protein>
<comment type="caution">
    <text evidence="1">The sequence shown here is derived from an EMBL/GenBank/DDBJ whole genome shotgun (WGS) entry which is preliminary data.</text>
</comment>
<evidence type="ECO:0008006" key="3">
    <source>
        <dbReference type="Google" id="ProtNLM"/>
    </source>
</evidence>